<proteinExistence type="predicted"/>
<dbReference type="InterPro" id="IPR010451">
    <property type="entry name" value="Acetoacetate_decarboxylase"/>
</dbReference>
<protein>
    <recommendedName>
        <fullName evidence="3">Acetoacetate decarboxylase</fullName>
    </recommendedName>
</protein>
<name>A0A8H4T5G3_9HYPO</name>
<dbReference type="AlphaFoldDB" id="A0A8H4T5G3"/>
<dbReference type="GO" id="GO:0016829">
    <property type="term" value="F:lyase activity"/>
    <property type="evidence" value="ECO:0007669"/>
    <property type="project" value="InterPro"/>
</dbReference>
<evidence type="ECO:0000313" key="2">
    <source>
        <dbReference type="Proteomes" id="UP000622797"/>
    </source>
</evidence>
<keyword evidence="2" id="KW-1185">Reference proteome</keyword>
<accession>A0A8H4T5G3</accession>
<gene>
    <name evidence="1" type="ORF">FSARC_12828</name>
</gene>
<dbReference type="Gene3D" id="2.40.400.10">
    <property type="entry name" value="Acetoacetate decarboxylase-like"/>
    <property type="match status" value="1"/>
</dbReference>
<dbReference type="OrthoDB" id="10248817at2759"/>
<reference evidence="1" key="2">
    <citation type="submission" date="2020-05" db="EMBL/GenBank/DDBJ databases">
        <authorList>
            <person name="Kim H.-S."/>
            <person name="Proctor R.H."/>
            <person name="Brown D.W."/>
        </authorList>
    </citation>
    <scope>NUCLEOTIDE SEQUENCE</scope>
    <source>
        <strain evidence="1">NRRL 20472</strain>
    </source>
</reference>
<sequence>MPQGSLTLTGTAVPAVSPSYPTTETFSFTDVTLAAISYRVAADQITHLIPDALELEDEPLVTSTFVEYGMSTVGPYSEFVQTVEVTYNGEKYDYTLILILDNESAIFAGRELYGYPKVFGKTILQLGNNGRLISGSAERPIGRRIAAFEFIPEKLVRELPLSKKRTLNLRTIPSPIPGAAPTVNEFMSVAMDVASPEVWIGKGSMDFLQGSALDAWADIDIIKYEGAILARHATATLRV</sequence>
<dbReference type="InterPro" id="IPR023375">
    <property type="entry name" value="ADC_dom_sf"/>
</dbReference>
<organism evidence="1 2">
    <name type="scientific">Fusarium sarcochroum</name>
    <dbReference type="NCBI Taxonomy" id="1208366"/>
    <lineage>
        <taxon>Eukaryota</taxon>
        <taxon>Fungi</taxon>
        <taxon>Dikarya</taxon>
        <taxon>Ascomycota</taxon>
        <taxon>Pezizomycotina</taxon>
        <taxon>Sordariomycetes</taxon>
        <taxon>Hypocreomycetidae</taxon>
        <taxon>Hypocreales</taxon>
        <taxon>Nectriaceae</taxon>
        <taxon>Fusarium</taxon>
        <taxon>Fusarium lateritium species complex</taxon>
    </lineage>
</organism>
<dbReference type="SUPFAM" id="SSF160104">
    <property type="entry name" value="Acetoacetate decarboxylase-like"/>
    <property type="match status" value="1"/>
</dbReference>
<dbReference type="Pfam" id="PF06314">
    <property type="entry name" value="ADC"/>
    <property type="match status" value="1"/>
</dbReference>
<comment type="caution">
    <text evidence="1">The sequence shown here is derived from an EMBL/GenBank/DDBJ whole genome shotgun (WGS) entry which is preliminary data.</text>
</comment>
<dbReference type="EMBL" id="JABEXW010000905">
    <property type="protein sequence ID" value="KAF4951757.1"/>
    <property type="molecule type" value="Genomic_DNA"/>
</dbReference>
<evidence type="ECO:0008006" key="3">
    <source>
        <dbReference type="Google" id="ProtNLM"/>
    </source>
</evidence>
<evidence type="ECO:0000313" key="1">
    <source>
        <dbReference type="EMBL" id="KAF4951757.1"/>
    </source>
</evidence>
<reference evidence="1" key="1">
    <citation type="journal article" date="2020" name="BMC Genomics">
        <title>Correction to: Identification and distribution of gene clusters required for synthesis of sphingolipid metabolism inhibitors in diverse species of the filamentous fungus Fusarium.</title>
        <authorList>
            <person name="Kim H.S."/>
            <person name="Lohmar J.M."/>
            <person name="Busman M."/>
            <person name="Brown D.W."/>
            <person name="Naumann T.A."/>
            <person name="Divon H.H."/>
            <person name="Lysoe E."/>
            <person name="Uhlig S."/>
            <person name="Proctor R.H."/>
        </authorList>
    </citation>
    <scope>NUCLEOTIDE SEQUENCE</scope>
    <source>
        <strain evidence="1">NRRL 20472</strain>
    </source>
</reference>
<dbReference type="Proteomes" id="UP000622797">
    <property type="component" value="Unassembled WGS sequence"/>
</dbReference>